<organism evidence="1 2">
    <name type="scientific">Candidula unifasciata</name>
    <dbReference type="NCBI Taxonomy" id="100452"/>
    <lineage>
        <taxon>Eukaryota</taxon>
        <taxon>Metazoa</taxon>
        <taxon>Spiralia</taxon>
        <taxon>Lophotrochozoa</taxon>
        <taxon>Mollusca</taxon>
        <taxon>Gastropoda</taxon>
        <taxon>Heterobranchia</taxon>
        <taxon>Euthyneura</taxon>
        <taxon>Panpulmonata</taxon>
        <taxon>Eupulmonata</taxon>
        <taxon>Stylommatophora</taxon>
        <taxon>Helicina</taxon>
        <taxon>Helicoidea</taxon>
        <taxon>Geomitridae</taxon>
        <taxon>Candidula</taxon>
    </lineage>
</organism>
<name>A0A8S3Z1V5_9EUPU</name>
<reference evidence="1" key="1">
    <citation type="submission" date="2021-04" db="EMBL/GenBank/DDBJ databases">
        <authorList>
            <consortium name="Molecular Ecology Group"/>
        </authorList>
    </citation>
    <scope>NUCLEOTIDE SEQUENCE</scope>
</reference>
<evidence type="ECO:0000313" key="2">
    <source>
        <dbReference type="Proteomes" id="UP000678393"/>
    </source>
</evidence>
<dbReference type="Proteomes" id="UP000678393">
    <property type="component" value="Unassembled WGS sequence"/>
</dbReference>
<dbReference type="EMBL" id="CAJHNH020001524">
    <property type="protein sequence ID" value="CAG5123437.1"/>
    <property type="molecule type" value="Genomic_DNA"/>
</dbReference>
<protein>
    <submittedName>
        <fullName evidence="1">Uncharacterized protein</fullName>
    </submittedName>
</protein>
<gene>
    <name evidence="1" type="ORF">CUNI_LOCUS8995</name>
</gene>
<accession>A0A8S3Z1V5</accession>
<sequence>MESGSMVDSHNVNTGGNMNTIGMGSVGITLPVTSGIGPSANTAISSGAVSGSLSVSCSAGDAVAQQQVSLQAQPQHIQIPGTMSLGSLAVAMGLSGANTDHNSLTFTSNALASLTARMGMSSMAGSSPGGLVATGNSLMTFPGSTALNLVPGMGMGPAGVSIVDGSGLSMAMAGGMTMQTPTNISLVGVPASSDMGNSIGGSQQQQHGHSNSGALLQNNIHINTGGSLVNNMGGGGASMHSSGSCCGGCSTRVTVKDQCAQTDLSTVLQ</sequence>
<comment type="caution">
    <text evidence="1">The sequence shown here is derived from an EMBL/GenBank/DDBJ whole genome shotgun (WGS) entry which is preliminary data.</text>
</comment>
<proteinExistence type="predicted"/>
<keyword evidence="2" id="KW-1185">Reference proteome</keyword>
<feature type="non-terminal residue" evidence="1">
    <location>
        <position position="269"/>
    </location>
</feature>
<dbReference type="AlphaFoldDB" id="A0A8S3Z1V5"/>
<evidence type="ECO:0000313" key="1">
    <source>
        <dbReference type="EMBL" id="CAG5123437.1"/>
    </source>
</evidence>